<dbReference type="EMBL" id="HE573026">
    <property type="protein sequence ID" value="CCC51953.1"/>
    <property type="molecule type" value="Genomic_DNA"/>
</dbReference>
<name>G0U7U5_TRYVY</name>
<accession>G0U7U5</accession>
<reference evidence="1" key="1">
    <citation type="journal article" date="2012" name="Proc. Natl. Acad. Sci. U.S.A.">
        <title>Antigenic diversity is generated by distinct evolutionary mechanisms in African trypanosome species.</title>
        <authorList>
            <person name="Jackson A.P."/>
            <person name="Berry A."/>
            <person name="Aslett M."/>
            <person name="Allison H.C."/>
            <person name="Burton P."/>
            <person name="Vavrova-Anderson J."/>
            <person name="Brown R."/>
            <person name="Browne H."/>
            <person name="Corton N."/>
            <person name="Hauser H."/>
            <person name="Gamble J."/>
            <person name="Gilderthorp R."/>
            <person name="Marcello L."/>
            <person name="McQuillan J."/>
            <person name="Otto T.D."/>
            <person name="Quail M.A."/>
            <person name="Sanders M.J."/>
            <person name="van Tonder A."/>
            <person name="Ginger M.L."/>
            <person name="Field M.C."/>
            <person name="Barry J.D."/>
            <person name="Hertz-Fowler C."/>
            <person name="Berriman M."/>
        </authorList>
    </citation>
    <scope>NUCLEOTIDE SEQUENCE</scope>
    <source>
        <strain evidence="1">Y486</strain>
    </source>
</reference>
<protein>
    <submittedName>
        <fullName evidence="1">Uncharacterized protein</fullName>
    </submittedName>
</protein>
<evidence type="ECO:0000313" key="1">
    <source>
        <dbReference type="EMBL" id="CCC51953.1"/>
    </source>
</evidence>
<dbReference type="AlphaFoldDB" id="G0U7U5"/>
<sequence length="104" mass="12060">MLIRWGTCTYIHMCTNIYSCPCIHAQIRILCVWYFTEAHRVLWFPALLFMSRSRLCTSYPCFALTRNRLPSTTAPAFQMALGCRAESDGILILPHTNHVHEKIK</sequence>
<dbReference type="VEuPathDB" id="TriTrypDB:TvY486_1009980"/>
<gene>
    <name evidence="1" type="ORF">TVY486_1009980</name>
</gene>
<proteinExistence type="predicted"/>
<organism evidence="1">
    <name type="scientific">Trypanosoma vivax (strain Y486)</name>
    <dbReference type="NCBI Taxonomy" id="1055687"/>
    <lineage>
        <taxon>Eukaryota</taxon>
        <taxon>Discoba</taxon>
        <taxon>Euglenozoa</taxon>
        <taxon>Kinetoplastea</taxon>
        <taxon>Metakinetoplastina</taxon>
        <taxon>Trypanosomatida</taxon>
        <taxon>Trypanosomatidae</taxon>
        <taxon>Trypanosoma</taxon>
        <taxon>Duttonella</taxon>
    </lineage>
</organism>